<sequence length="88" mass="9052">MTMDSGAGGFHRGIQGQDIGLEGNVADQFGDLAHFVRAVGNCVDGIEQAVYSLIAPGHLAGGVLRQMIGGLGLLRVLAHGVSPVDSWP</sequence>
<evidence type="ECO:0000313" key="2">
    <source>
        <dbReference type="WBParaSite" id="PSU_v2.g21165.t1"/>
    </source>
</evidence>
<accession>A0A914YLE5</accession>
<proteinExistence type="predicted"/>
<reference evidence="2" key="1">
    <citation type="submission" date="2022-11" db="UniProtKB">
        <authorList>
            <consortium name="WormBaseParasite"/>
        </authorList>
    </citation>
    <scope>IDENTIFICATION</scope>
</reference>
<protein>
    <submittedName>
        <fullName evidence="2">Uncharacterized protein</fullName>
    </submittedName>
</protein>
<dbReference type="WBParaSite" id="PSU_v2.g21165.t1">
    <property type="protein sequence ID" value="PSU_v2.g21165.t1"/>
    <property type="gene ID" value="PSU_v2.g21165"/>
</dbReference>
<keyword evidence="1" id="KW-1185">Reference proteome</keyword>
<organism evidence="1 2">
    <name type="scientific">Panagrolaimus superbus</name>
    <dbReference type="NCBI Taxonomy" id="310955"/>
    <lineage>
        <taxon>Eukaryota</taxon>
        <taxon>Metazoa</taxon>
        <taxon>Ecdysozoa</taxon>
        <taxon>Nematoda</taxon>
        <taxon>Chromadorea</taxon>
        <taxon>Rhabditida</taxon>
        <taxon>Tylenchina</taxon>
        <taxon>Panagrolaimomorpha</taxon>
        <taxon>Panagrolaimoidea</taxon>
        <taxon>Panagrolaimidae</taxon>
        <taxon>Panagrolaimus</taxon>
    </lineage>
</organism>
<dbReference type="Proteomes" id="UP000887577">
    <property type="component" value="Unplaced"/>
</dbReference>
<name>A0A914YLE5_9BILA</name>
<dbReference type="AlphaFoldDB" id="A0A914YLE5"/>
<evidence type="ECO:0000313" key="1">
    <source>
        <dbReference type="Proteomes" id="UP000887577"/>
    </source>
</evidence>